<evidence type="ECO:0000313" key="3">
    <source>
        <dbReference type="Proteomes" id="UP000000485"/>
    </source>
</evidence>
<dbReference type="EMBL" id="CP002665">
    <property type="protein sequence ID" value="AEI11774.1"/>
    <property type="molecule type" value="Genomic_DNA"/>
</dbReference>
<dbReference type="PROSITE" id="PS51819">
    <property type="entry name" value="VOC"/>
    <property type="match status" value="1"/>
</dbReference>
<name>F8A2B7_CELGA</name>
<organism evidence="2 3">
    <name type="scientific">Cellulomonas gilvus (strain ATCC 13127 / NRRL B-14078)</name>
    <name type="common">Cellvibrio gilvus</name>
    <dbReference type="NCBI Taxonomy" id="593907"/>
    <lineage>
        <taxon>Bacteria</taxon>
        <taxon>Bacillati</taxon>
        <taxon>Actinomycetota</taxon>
        <taxon>Actinomycetes</taxon>
        <taxon>Micrococcales</taxon>
        <taxon>Cellulomonadaceae</taxon>
        <taxon>Cellulomonas</taxon>
    </lineage>
</organism>
<dbReference type="InterPro" id="IPR029068">
    <property type="entry name" value="Glyas_Bleomycin-R_OHBP_Dase"/>
</dbReference>
<protein>
    <submittedName>
        <fullName evidence="2">Glyoxalase/bleomycin resistance protein/dioxygenase</fullName>
    </submittedName>
</protein>
<gene>
    <name evidence="2" type="ordered locus">Celgi_1255</name>
</gene>
<dbReference type="Gene3D" id="3.10.180.10">
    <property type="entry name" value="2,3-Dihydroxybiphenyl 1,2-Dioxygenase, domain 1"/>
    <property type="match status" value="1"/>
</dbReference>
<dbReference type="GO" id="GO:0051213">
    <property type="term" value="F:dioxygenase activity"/>
    <property type="evidence" value="ECO:0007669"/>
    <property type="project" value="UniProtKB-KW"/>
</dbReference>
<dbReference type="SUPFAM" id="SSF54593">
    <property type="entry name" value="Glyoxalase/Bleomycin resistance protein/Dihydroxybiphenyl dioxygenase"/>
    <property type="match status" value="1"/>
</dbReference>
<dbReference type="STRING" id="593907.Celgi_1255"/>
<evidence type="ECO:0000313" key="2">
    <source>
        <dbReference type="EMBL" id="AEI11774.1"/>
    </source>
</evidence>
<proteinExistence type="predicted"/>
<dbReference type="CDD" id="cd06587">
    <property type="entry name" value="VOC"/>
    <property type="match status" value="1"/>
</dbReference>
<dbReference type="eggNOG" id="COG0346">
    <property type="taxonomic scope" value="Bacteria"/>
</dbReference>
<dbReference type="KEGG" id="cga:Celgi_1255"/>
<keyword evidence="2" id="KW-0560">Oxidoreductase</keyword>
<dbReference type="AlphaFoldDB" id="F8A2B7"/>
<dbReference type="InterPro" id="IPR037523">
    <property type="entry name" value="VOC_core"/>
</dbReference>
<dbReference type="PANTHER" id="PTHR35908:SF1">
    <property type="entry name" value="CONSERVED PROTEIN"/>
    <property type="match status" value="1"/>
</dbReference>
<evidence type="ECO:0000259" key="1">
    <source>
        <dbReference type="PROSITE" id="PS51819"/>
    </source>
</evidence>
<accession>F8A2B7</accession>
<reference evidence="3" key="1">
    <citation type="submission" date="2011-04" db="EMBL/GenBank/DDBJ databases">
        <title>Complete sequence of Cellvibrio gilvus ATCC 13127.</title>
        <authorList>
            <person name="Lucas S."/>
            <person name="Han J."/>
            <person name="Lapidus A."/>
            <person name="Cheng J.-F."/>
            <person name="Goodwin L."/>
            <person name="Pitluck S."/>
            <person name="Peters L."/>
            <person name="Munk A."/>
            <person name="Detter J.C."/>
            <person name="Han C."/>
            <person name="Tapia R."/>
            <person name="Land M."/>
            <person name="Hauser L."/>
            <person name="Kyrpides N."/>
            <person name="Ivanova N."/>
            <person name="Ovchinnikova G."/>
            <person name="Pagani I."/>
            <person name="Mead D."/>
            <person name="Brumm P."/>
            <person name="Woyke T."/>
        </authorList>
    </citation>
    <scope>NUCLEOTIDE SEQUENCE [LARGE SCALE GENOMIC DNA]</scope>
    <source>
        <strain evidence="3">ATCC 13127 / NRRL B-14078</strain>
    </source>
</reference>
<sequence length="129" mass="13908">MRARLSEATGSVARMALTVEMITFDTTDAPPLAAWWARQLGGTVEDESQGMFVVVKDVHGVARLGFQAVPDPTPDKNRVHLDLASDDAAAEVERLVSEGASLVARHDEWGFAWTVLADPEGNQFCVAQG</sequence>
<dbReference type="InterPro" id="IPR041581">
    <property type="entry name" value="Glyoxalase_6"/>
</dbReference>
<dbReference type="Proteomes" id="UP000000485">
    <property type="component" value="Chromosome"/>
</dbReference>
<dbReference type="PANTHER" id="PTHR35908">
    <property type="entry name" value="HYPOTHETICAL FUSION PROTEIN"/>
    <property type="match status" value="1"/>
</dbReference>
<dbReference type="HOGENOM" id="CLU_108054_0_1_11"/>
<dbReference type="Pfam" id="PF18029">
    <property type="entry name" value="Glyoxalase_6"/>
    <property type="match status" value="1"/>
</dbReference>
<keyword evidence="2" id="KW-0223">Dioxygenase</keyword>
<feature type="domain" description="VOC" evidence="1">
    <location>
        <begin position="18"/>
        <end position="129"/>
    </location>
</feature>
<keyword evidence="3" id="KW-1185">Reference proteome</keyword>